<dbReference type="Proteomes" id="UP000738359">
    <property type="component" value="Unassembled WGS sequence"/>
</dbReference>
<sequence>MSGFSFGAPAAAPAAGGFFGASAAPAAGTSLFGAKPAAPAGSLFGATPASGAPAAGGLFGATASSAAPATGGFFGAAQSTAPAAGGLFGSTAPAASAAGGGGLFGTPATSTGGGGLFGNPTTSTAGGSLFGGMQSSAPATGGLFGATAPAAGGFGTSAFGAKPATGGMFGSTTGAPATGSLFGAAPKPFGNNTLGASTSNAPALPSFGSSLASGPRQQYVIGNVKPQIPVWQNLLYIKNAWDPTHPNCQFKHFFYNFVHPDDVNKYGPPPNVDVYEWRQALEECPDRECMVPALAVGFEDLKKRMECQNDMTDMQRIKLDEIEVKMNEIMQFHLLQTASKVREFKRRHIQLAQRVLTLMKRVQILRNRGVPIRADEEMLRVRLENALEQLRNPAHFRGKITELWAQIQILKDSKRLHPTGSYDVSDEAQLEVIGKVLQDQQAGLQHITAILQQDMQDIETLQRKLEEVASTGARS</sequence>
<dbReference type="InterPro" id="IPR025712">
    <property type="entry name" value="Nup54_alpha-helical_dom"/>
</dbReference>
<accession>A0A9P6IYC6</accession>
<dbReference type="GO" id="GO:0006607">
    <property type="term" value="P:NLS-bearing protein import into nucleus"/>
    <property type="evidence" value="ECO:0007669"/>
    <property type="project" value="TreeGrafter"/>
</dbReference>
<feature type="domain" description="Nucleoporin Nup54 alpha-helical" evidence="4">
    <location>
        <begin position="268"/>
        <end position="407"/>
    </location>
</feature>
<dbReference type="OrthoDB" id="6162375at2759"/>
<dbReference type="Gene3D" id="1.20.5.170">
    <property type="match status" value="1"/>
</dbReference>
<evidence type="ECO:0000256" key="2">
    <source>
        <dbReference type="ARBA" id="ARBA00022448"/>
    </source>
</evidence>
<keyword evidence="2" id="KW-0813">Transport</keyword>
<name>A0A9P6IYC6_MORAP</name>
<organism evidence="5 6">
    <name type="scientific">Mortierella alpina</name>
    <name type="common">Oleaginous fungus</name>
    <name type="synonym">Mortierella renispora</name>
    <dbReference type="NCBI Taxonomy" id="64518"/>
    <lineage>
        <taxon>Eukaryota</taxon>
        <taxon>Fungi</taxon>
        <taxon>Fungi incertae sedis</taxon>
        <taxon>Mucoromycota</taxon>
        <taxon>Mortierellomycotina</taxon>
        <taxon>Mortierellomycetes</taxon>
        <taxon>Mortierellales</taxon>
        <taxon>Mortierellaceae</taxon>
        <taxon>Mortierella</taxon>
    </lineage>
</organism>
<dbReference type="PANTHER" id="PTHR13000">
    <property type="entry name" value="NUCLEOPORIN P54"/>
    <property type="match status" value="1"/>
</dbReference>
<evidence type="ECO:0000259" key="4">
    <source>
        <dbReference type="Pfam" id="PF13874"/>
    </source>
</evidence>
<reference evidence="5" key="1">
    <citation type="journal article" date="2020" name="Fungal Divers.">
        <title>Resolving the Mortierellaceae phylogeny through synthesis of multi-gene phylogenetics and phylogenomics.</title>
        <authorList>
            <person name="Vandepol N."/>
            <person name="Liber J."/>
            <person name="Desiro A."/>
            <person name="Na H."/>
            <person name="Kennedy M."/>
            <person name="Barry K."/>
            <person name="Grigoriev I.V."/>
            <person name="Miller A.N."/>
            <person name="O'Donnell K."/>
            <person name="Stajich J.E."/>
            <person name="Bonito G."/>
        </authorList>
    </citation>
    <scope>NUCLEOTIDE SEQUENCE</scope>
    <source>
        <strain evidence="5">CK1249</strain>
    </source>
</reference>
<dbReference type="PANTHER" id="PTHR13000:SF0">
    <property type="entry name" value="NUCLEOPORIN P54"/>
    <property type="match status" value="1"/>
</dbReference>
<dbReference type="InterPro" id="IPR024864">
    <property type="entry name" value="Nup54/Nup57/Nup44"/>
</dbReference>
<dbReference type="InterPro" id="IPR025574">
    <property type="entry name" value="Nucleoporin_FG_rpt"/>
</dbReference>
<dbReference type="EMBL" id="JAAAHY010001070">
    <property type="protein sequence ID" value="KAF9953056.1"/>
    <property type="molecule type" value="Genomic_DNA"/>
</dbReference>
<keyword evidence="3" id="KW-0539">Nucleus</keyword>
<dbReference type="AlphaFoldDB" id="A0A9P6IYC6"/>
<comment type="subcellular location">
    <subcellularLocation>
        <location evidence="1">Nucleus</location>
    </subcellularLocation>
</comment>
<dbReference type="Pfam" id="PF13874">
    <property type="entry name" value="Nup54"/>
    <property type="match status" value="1"/>
</dbReference>
<evidence type="ECO:0000313" key="6">
    <source>
        <dbReference type="Proteomes" id="UP000738359"/>
    </source>
</evidence>
<dbReference type="Gene3D" id="1.20.5.490">
    <property type="entry name" value="Single helix bin"/>
    <property type="match status" value="1"/>
</dbReference>
<dbReference type="Pfam" id="PF13634">
    <property type="entry name" value="Nucleoporin_FG"/>
    <property type="match status" value="2"/>
</dbReference>
<comment type="caution">
    <text evidence="5">The sequence shown here is derived from an EMBL/GenBank/DDBJ whole genome shotgun (WGS) entry which is preliminary data.</text>
</comment>
<dbReference type="GO" id="GO:0044613">
    <property type="term" value="C:nuclear pore central transport channel"/>
    <property type="evidence" value="ECO:0007669"/>
    <property type="project" value="TreeGrafter"/>
</dbReference>
<gene>
    <name evidence="5" type="ORF">BGZ70_000381</name>
</gene>
<evidence type="ECO:0000256" key="3">
    <source>
        <dbReference type="ARBA" id="ARBA00023242"/>
    </source>
</evidence>
<dbReference type="GO" id="GO:0036228">
    <property type="term" value="P:protein localization to nuclear inner membrane"/>
    <property type="evidence" value="ECO:0007669"/>
    <property type="project" value="TreeGrafter"/>
</dbReference>
<evidence type="ECO:0000256" key="1">
    <source>
        <dbReference type="ARBA" id="ARBA00004123"/>
    </source>
</evidence>
<dbReference type="GO" id="GO:0006999">
    <property type="term" value="P:nuclear pore organization"/>
    <property type="evidence" value="ECO:0007669"/>
    <property type="project" value="TreeGrafter"/>
</dbReference>
<dbReference type="GO" id="GO:0017056">
    <property type="term" value="F:structural constituent of nuclear pore"/>
    <property type="evidence" value="ECO:0007669"/>
    <property type="project" value="TreeGrafter"/>
</dbReference>
<proteinExistence type="predicted"/>
<keyword evidence="6" id="KW-1185">Reference proteome</keyword>
<evidence type="ECO:0000313" key="5">
    <source>
        <dbReference type="EMBL" id="KAF9953056.1"/>
    </source>
</evidence>
<protein>
    <recommendedName>
        <fullName evidence="4">Nucleoporin Nup54 alpha-helical domain-containing protein</fullName>
    </recommendedName>
</protein>